<accession>A0A0E9WCE2</accession>
<organism evidence="1">
    <name type="scientific">Anguilla anguilla</name>
    <name type="common">European freshwater eel</name>
    <name type="synonym">Muraena anguilla</name>
    <dbReference type="NCBI Taxonomy" id="7936"/>
    <lineage>
        <taxon>Eukaryota</taxon>
        <taxon>Metazoa</taxon>
        <taxon>Chordata</taxon>
        <taxon>Craniata</taxon>
        <taxon>Vertebrata</taxon>
        <taxon>Euteleostomi</taxon>
        <taxon>Actinopterygii</taxon>
        <taxon>Neopterygii</taxon>
        <taxon>Teleostei</taxon>
        <taxon>Anguilliformes</taxon>
        <taxon>Anguillidae</taxon>
        <taxon>Anguilla</taxon>
    </lineage>
</organism>
<name>A0A0E9WCE2_ANGAN</name>
<sequence>MQLLSIYTLSKFDLINATNYLQIPR</sequence>
<protein>
    <submittedName>
        <fullName evidence="1">Uncharacterized protein</fullName>
    </submittedName>
</protein>
<reference evidence="1" key="1">
    <citation type="submission" date="2014-11" db="EMBL/GenBank/DDBJ databases">
        <authorList>
            <person name="Amaro Gonzalez C."/>
        </authorList>
    </citation>
    <scope>NUCLEOTIDE SEQUENCE</scope>
</reference>
<dbReference type="EMBL" id="GBXM01020611">
    <property type="protein sequence ID" value="JAH87966.1"/>
    <property type="molecule type" value="Transcribed_RNA"/>
</dbReference>
<proteinExistence type="predicted"/>
<reference evidence="1" key="2">
    <citation type="journal article" date="2015" name="Fish Shellfish Immunol.">
        <title>Early steps in the European eel (Anguilla anguilla)-Vibrio vulnificus interaction in the gills: Role of the RtxA13 toxin.</title>
        <authorList>
            <person name="Callol A."/>
            <person name="Pajuelo D."/>
            <person name="Ebbesson L."/>
            <person name="Teles M."/>
            <person name="MacKenzie S."/>
            <person name="Amaro C."/>
        </authorList>
    </citation>
    <scope>NUCLEOTIDE SEQUENCE</scope>
</reference>
<evidence type="ECO:0000313" key="1">
    <source>
        <dbReference type="EMBL" id="JAH87966.1"/>
    </source>
</evidence>
<dbReference type="AlphaFoldDB" id="A0A0E9WCE2"/>